<dbReference type="AlphaFoldDB" id="A3A5Y3"/>
<evidence type="ECO:0000313" key="2">
    <source>
        <dbReference type="EMBL" id="EAZ22722.1"/>
    </source>
</evidence>
<dbReference type="EMBL" id="CM000139">
    <property type="protein sequence ID" value="EAZ22722.1"/>
    <property type="molecule type" value="Genomic_DNA"/>
</dbReference>
<dbReference type="PANTHER" id="PTHR31374:SF431">
    <property type="entry name" value="OS02G0305950 PROTEIN"/>
    <property type="match status" value="1"/>
</dbReference>
<dbReference type="GO" id="GO:0009733">
    <property type="term" value="P:response to auxin"/>
    <property type="evidence" value="ECO:0007669"/>
    <property type="project" value="InterPro"/>
</dbReference>
<dbReference type="InterPro" id="IPR003676">
    <property type="entry name" value="SAUR_fam"/>
</dbReference>
<accession>A3A5Y3</accession>
<dbReference type="Pfam" id="PF02519">
    <property type="entry name" value="Auxin_inducible"/>
    <property type="match status" value="1"/>
</dbReference>
<reference evidence="2" key="1">
    <citation type="journal article" date="2005" name="PLoS Biol.">
        <title>The genomes of Oryza sativa: a history of duplications.</title>
        <authorList>
            <person name="Yu J."/>
            <person name="Wang J."/>
            <person name="Lin W."/>
            <person name="Li S."/>
            <person name="Li H."/>
            <person name="Zhou J."/>
            <person name="Ni P."/>
            <person name="Dong W."/>
            <person name="Hu S."/>
            <person name="Zeng C."/>
            <person name="Zhang J."/>
            <person name="Zhang Y."/>
            <person name="Li R."/>
            <person name="Xu Z."/>
            <person name="Li S."/>
            <person name="Li X."/>
            <person name="Zheng H."/>
            <person name="Cong L."/>
            <person name="Lin L."/>
            <person name="Yin J."/>
            <person name="Geng J."/>
            <person name="Li G."/>
            <person name="Shi J."/>
            <person name="Liu J."/>
            <person name="Lv H."/>
            <person name="Li J."/>
            <person name="Wang J."/>
            <person name="Deng Y."/>
            <person name="Ran L."/>
            <person name="Shi X."/>
            <person name="Wang X."/>
            <person name="Wu Q."/>
            <person name="Li C."/>
            <person name="Ren X."/>
            <person name="Wang J."/>
            <person name="Wang X."/>
            <person name="Li D."/>
            <person name="Liu D."/>
            <person name="Zhang X."/>
            <person name="Ji Z."/>
            <person name="Zhao W."/>
            <person name="Sun Y."/>
            <person name="Zhang Z."/>
            <person name="Bao J."/>
            <person name="Han Y."/>
            <person name="Dong L."/>
            <person name="Ji J."/>
            <person name="Chen P."/>
            <person name="Wu S."/>
            <person name="Liu J."/>
            <person name="Xiao Y."/>
            <person name="Bu D."/>
            <person name="Tan J."/>
            <person name="Yang L."/>
            <person name="Ye C."/>
            <person name="Zhang J."/>
            <person name="Xu J."/>
            <person name="Zhou Y."/>
            <person name="Yu Y."/>
            <person name="Zhang B."/>
            <person name="Zhuang S."/>
            <person name="Wei H."/>
            <person name="Liu B."/>
            <person name="Lei M."/>
            <person name="Yu H."/>
            <person name="Li Y."/>
            <person name="Xu H."/>
            <person name="Wei S."/>
            <person name="He X."/>
            <person name="Fang L."/>
            <person name="Zhang Z."/>
            <person name="Zhang Y."/>
            <person name="Huang X."/>
            <person name="Su Z."/>
            <person name="Tong W."/>
            <person name="Li J."/>
            <person name="Tong Z."/>
            <person name="Li S."/>
            <person name="Ye J."/>
            <person name="Wang L."/>
            <person name="Fang L."/>
            <person name="Lei T."/>
            <person name="Chen C."/>
            <person name="Chen H."/>
            <person name="Xu Z."/>
            <person name="Li H."/>
            <person name="Huang H."/>
            <person name="Zhang F."/>
            <person name="Xu H."/>
            <person name="Li N."/>
            <person name="Zhao C."/>
            <person name="Li S."/>
            <person name="Dong L."/>
            <person name="Huang Y."/>
            <person name="Li L."/>
            <person name="Xi Y."/>
            <person name="Qi Q."/>
            <person name="Li W."/>
            <person name="Zhang B."/>
            <person name="Hu W."/>
            <person name="Zhang Y."/>
            <person name="Tian X."/>
            <person name="Jiao Y."/>
            <person name="Liang X."/>
            <person name="Jin J."/>
            <person name="Gao L."/>
            <person name="Zheng W."/>
            <person name="Hao B."/>
            <person name="Liu S."/>
            <person name="Wang W."/>
            <person name="Yuan L."/>
            <person name="Cao M."/>
            <person name="McDermott J."/>
            <person name="Samudrala R."/>
            <person name="Wang J."/>
            <person name="Wong G.K."/>
            <person name="Yang H."/>
        </authorList>
    </citation>
    <scope>NUCLEOTIDE SEQUENCE [LARGE SCALE GENOMIC DNA]</scope>
</reference>
<name>A3A5Y3_ORYSJ</name>
<dbReference type="PANTHER" id="PTHR31374">
    <property type="entry name" value="AUXIN-INDUCED PROTEIN-LIKE-RELATED"/>
    <property type="match status" value="1"/>
</dbReference>
<proteinExistence type="inferred from homology"/>
<protein>
    <submittedName>
        <fullName evidence="2">Uncharacterized protein</fullName>
    </submittedName>
</protein>
<evidence type="ECO:0000256" key="1">
    <source>
        <dbReference type="ARBA" id="ARBA00006974"/>
    </source>
</evidence>
<organism evidence="2">
    <name type="scientific">Oryza sativa subsp. japonica</name>
    <name type="common">Rice</name>
    <dbReference type="NCBI Taxonomy" id="39947"/>
    <lineage>
        <taxon>Eukaryota</taxon>
        <taxon>Viridiplantae</taxon>
        <taxon>Streptophyta</taxon>
        <taxon>Embryophyta</taxon>
        <taxon>Tracheophyta</taxon>
        <taxon>Spermatophyta</taxon>
        <taxon>Magnoliopsida</taxon>
        <taxon>Liliopsida</taxon>
        <taxon>Poales</taxon>
        <taxon>Poaceae</taxon>
        <taxon>BOP clade</taxon>
        <taxon>Oryzoideae</taxon>
        <taxon>Oryzeae</taxon>
        <taxon>Oryzinae</taxon>
        <taxon>Oryza</taxon>
        <taxon>Oryza sativa</taxon>
    </lineage>
</organism>
<comment type="similarity">
    <text evidence="1">Belongs to the ARG7 family.</text>
</comment>
<sequence>MKERGVRNKQGVIMKALLDRCLSKHRNGGRPEPPEGSFAVYVGGGGGGGGAARERFVVRTECVNHPLFRALLEEAEEEYGYVADGPLELPCDAGEFVAVLARIEREMAEERTVGCAGGPGVQAAPGGAPHAGCSGDAAADDRWLSVGAARPVAGGDRRADGLAVGMFLSKFFSVHRMCCRRRMHT</sequence>
<reference evidence="2" key="2">
    <citation type="submission" date="2008-12" db="EMBL/GenBank/DDBJ databases">
        <title>Improved gene annotation of the rice (Oryza sativa) genomes.</title>
        <authorList>
            <person name="Wang J."/>
            <person name="Li R."/>
            <person name="Fan W."/>
            <person name="Huang Q."/>
            <person name="Zhang J."/>
            <person name="Zhou Y."/>
            <person name="Hu Y."/>
            <person name="Zi S."/>
            <person name="Li J."/>
            <person name="Ni P."/>
            <person name="Zheng H."/>
            <person name="Zhang Y."/>
            <person name="Zhao M."/>
            <person name="Hao Q."/>
            <person name="McDermott J."/>
            <person name="Samudrala R."/>
            <person name="Kristiansen K."/>
            <person name="Wong G.K.-S."/>
        </authorList>
    </citation>
    <scope>NUCLEOTIDE SEQUENCE</scope>
</reference>
<dbReference type="Proteomes" id="UP000007752">
    <property type="component" value="Chromosome 2"/>
</dbReference>
<gene>
    <name evidence="2" type="ORF">OsJ_06394</name>
</gene>